<feature type="region of interest" description="Disordered" evidence="1">
    <location>
        <begin position="1"/>
        <end position="62"/>
    </location>
</feature>
<evidence type="ECO:0000313" key="3">
    <source>
        <dbReference type="Proteomes" id="UP000806378"/>
    </source>
</evidence>
<dbReference type="Gramene" id="rna-gnl|WGS:JABURB|Cocit.L4864.1">
    <property type="protein sequence ID" value="cds-KAF7846207.1"/>
    <property type="gene ID" value="gene-BT93_L4864"/>
</dbReference>
<gene>
    <name evidence="2" type="ORF">BT93_L4864</name>
</gene>
<evidence type="ECO:0000313" key="2">
    <source>
        <dbReference type="EMBL" id="KAF7846207.1"/>
    </source>
</evidence>
<protein>
    <submittedName>
        <fullName evidence="2">Uncharacterized protein</fullName>
    </submittedName>
</protein>
<evidence type="ECO:0000256" key="1">
    <source>
        <dbReference type="SAM" id="MobiDB-lite"/>
    </source>
</evidence>
<comment type="caution">
    <text evidence="2">The sequence shown here is derived from an EMBL/GenBank/DDBJ whole genome shotgun (WGS) entry which is preliminary data.</text>
</comment>
<sequence length="192" mass="20450">MAAVPPSAVHAGRPNGIARPTGAARPNGAVKANGTPTKPRATPTRPPVPRAPKAASVSGESPVNGVTSAYAIMANRIANRVAEMAESITFVERPKGPQQNMYNDEPQEKKRPRKLEMRLENSGSDAISFSAPFLDNTLQKMLLLQNRMLKSSADLAKSEGVDEKVVKEQAAQSAELSRIIALICAEKARQGA</sequence>
<accession>A0A8T0CFJ6</accession>
<name>A0A8T0CFJ6_CORYI</name>
<feature type="region of interest" description="Disordered" evidence="1">
    <location>
        <begin position="90"/>
        <end position="110"/>
    </location>
</feature>
<organism evidence="2 3">
    <name type="scientific">Corymbia citriodora subsp. variegata</name>
    <dbReference type="NCBI Taxonomy" id="360336"/>
    <lineage>
        <taxon>Eukaryota</taxon>
        <taxon>Viridiplantae</taxon>
        <taxon>Streptophyta</taxon>
        <taxon>Embryophyta</taxon>
        <taxon>Tracheophyta</taxon>
        <taxon>Spermatophyta</taxon>
        <taxon>Magnoliopsida</taxon>
        <taxon>eudicotyledons</taxon>
        <taxon>Gunneridae</taxon>
        <taxon>Pentapetalae</taxon>
        <taxon>rosids</taxon>
        <taxon>malvids</taxon>
        <taxon>Myrtales</taxon>
        <taxon>Myrtaceae</taxon>
        <taxon>Myrtoideae</taxon>
        <taxon>Eucalypteae</taxon>
        <taxon>Corymbia</taxon>
    </lineage>
</organism>
<dbReference type="Proteomes" id="UP000806378">
    <property type="component" value="Unassembled WGS sequence"/>
</dbReference>
<dbReference type="AlphaFoldDB" id="A0A8T0CFJ6"/>
<dbReference type="EMBL" id="MU094563">
    <property type="protein sequence ID" value="KAF7846207.1"/>
    <property type="molecule type" value="Genomic_DNA"/>
</dbReference>
<proteinExistence type="predicted"/>
<reference evidence="2" key="1">
    <citation type="submission" date="2020-05" db="EMBL/GenBank/DDBJ databases">
        <title>WGS assembly of Corymbia citriodora subspecies variegata.</title>
        <authorList>
            <person name="Barry K."/>
            <person name="Hundley H."/>
            <person name="Shu S."/>
            <person name="Jenkins J."/>
            <person name="Grimwood J."/>
            <person name="Baten A."/>
        </authorList>
    </citation>
    <scope>NUCLEOTIDE SEQUENCE</scope>
    <source>
        <strain evidence="2">CV2-018</strain>
    </source>
</reference>
<dbReference type="OrthoDB" id="3899716at2759"/>
<keyword evidence="3" id="KW-1185">Reference proteome</keyword>